<reference evidence="2" key="1">
    <citation type="thesis" date="2020" institute="ProQuest LLC" country="789 East Eisenhower Parkway, Ann Arbor, MI, USA">
        <title>Comparative Genomics and Chromosome Evolution.</title>
        <authorList>
            <person name="Mudd A.B."/>
        </authorList>
    </citation>
    <scope>NUCLEOTIDE SEQUENCE</scope>
    <source>
        <strain evidence="2">237g6f4</strain>
        <tissue evidence="2">Blood</tissue>
    </source>
</reference>
<proteinExistence type="predicted"/>
<name>A0AAV7DIG4_ENGPU</name>
<evidence type="ECO:0000313" key="2">
    <source>
        <dbReference type="EMBL" id="KAG8595958.1"/>
    </source>
</evidence>
<gene>
    <name evidence="2" type="ORF">GDO81_001687</name>
</gene>
<keyword evidence="3" id="KW-1185">Reference proteome</keyword>
<dbReference type="AlphaFoldDB" id="A0AAV7DIG4"/>
<keyword evidence="1" id="KW-0812">Transmembrane</keyword>
<dbReference type="Proteomes" id="UP000824782">
    <property type="component" value="Unassembled WGS sequence"/>
</dbReference>
<comment type="caution">
    <text evidence="2">The sequence shown here is derived from an EMBL/GenBank/DDBJ whole genome shotgun (WGS) entry which is preliminary data.</text>
</comment>
<feature type="transmembrane region" description="Helical" evidence="1">
    <location>
        <begin position="49"/>
        <end position="70"/>
    </location>
</feature>
<keyword evidence="1" id="KW-0472">Membrane</keyword>
<accession>A0AAV7DIG4</accession>
<sequence length="91" mass="10555">MPDNIRINQALRIITSAELIHQLKCGLFLQVSAFYAFLPLMLINSLKTPYILTYLKLYCFFTSVSNKSLFLQRNNSRRIFFYSGPLFVPIG</sequence>
<feature type="transmembrane region" description="Helical" evidence="1">
    <location>
        <begin position="21"/>
        <end position="43"/>
    </location>
</feature>
<evidence type="ECO:0000313" key="3">
    <source>
        <dbReference type="Proteomes" id="UP000824782"/>
    </source>
</evidence>
<evidence type="ECO:0000256" key="1">
    <source>
        <dbReference type="SAM" id="Phobius"/>
    </source>
</evidence>
<dbReference type="EMBL" id="WNYA01000001">
    <property type="protein sequence ID" value="KAG8595958.1"/>
    <property type="molecule type" value="Genomic_DNA"/>
</dbReference>
<organism evidence="2 3">
    <name type="scientific">Engystomops pustulosus</name>
    <name type="common">Tungara frog</name>
    <name type="synonym">Physalaemus pustulosus</name>
    <dbReference type="NCBI Taxonomy" id="76066"/>
    <lineage>
        <taxon>Eukaryota</taxon>
        <taxon>Metazoa</taxon>
        <taxon>Chordata</taxon>
        <taxon>Craniata</taxon>
        <taxon>Vertebrata</taxon>
        <taxon>Euteleostomi</taxon>
        <taxon>Amphibia</taxon>
        <taxon>Batrachia</taxon>
        <taxon>Anura</taxon>
        <taxon>Neobatrachia</taxon>
        <taxon>Hyloidea</taxon>
        <taxon>Leptodactylidae</taxon>
        <taxon>Leiuperinae</taxon>
        <taxon>Engystomops</taxon>
    </lineage>
</organism>
<keyword evidence="1" id="KW-1133">Transmembrane helix</keyword>
<protein>
    <submittedName>
        <fullName evidence="2">Uncharacterized protein</fullName>
    </submittedName>
</protein>